<organism evidence="2 3">
    <name type="scientific">Polyangium mundeleinium</name>
    <dbReference type="NCBI Taxonomy" id="2995306"/>
    <lineage>
        <taxon>Bacteria</taxon>
        <taxon>Pseudomonadati</taxon>
        <taxon>Myxococcota</taxon>
        <taxon>Polyangia</taxon>
        <taxon>Polyangiales</taxon>
        <taxon>Polyangiaceae</taxon>
        <taxon>Polyangium</taxon>
    </lineage>
</organism>
<dbReference type="Gene3D" id="3.20.20.70">
    <property type="entry name" value="Aldolase class I"/>
    <property type="match status" value="1"/>
</dbReference>
<gene>
    <name evidence="2" type="ORF">POL67_16375</name>
</gene>
<accession>A0ABT5ENI6</accession>
<dbReference type="SUPFAM" id="SSF51569">
    <property type="entry name" value="Aldolase"/>
    <property type="match status" value="1"/>
</dbReference>
<evidence type="ECO:0000259" key="1">
    <source>
        <dbReference type="Pfam" id="PF09863"/>
    </source>
</evidence>
<evidence type="ECO:0000313" key="3">
    <source>
        <dbReference type="Proteomes" id="UP001221411"/>
    </source>
</evidence>
<dbReference type="EMBL" id="JAQNDO010000001">
    <property type="protein sequence ID" value="MDC0742927.1"/>
    <property type="molecule type" value="Genomic_DNA"/>
</dbReference>
<keyword evidence="3" id="KW-1185">Reference proteome</keyword>
<dbReference type="InterPro" id="IPR013785">
    <property type="entry name" value="Aldolase_TIM"/>
</dbReference>
<evidence type="ECO:0000313" key="2">
    <source>
        <dbReference type="EMBL" id="MDC0742927.1"/>
    </source>
</evidence>
<proteinExistence type="predicted"/>
<feature type="domain" description="DUF2090" evidence="1">
    <location>
        <begin position="8"/>
        <end position="300"/>
    </location>
</feature>
<dbReference type="Proteomes" id="UP001221411">
    <property type="component" value="Unassembled WGS sequence"/>
</dbReference>
<name>A0ABT5ENI6_9BACT</name>
<comment type="caution">
    <text evidence="2">The sequence shown here is derived from an EMBL/GenBank/DDBJ whole genome shotgun (WGS) entry which is preliminary data.</text>
</comment>
<dbReference type="RefSeq" id="WP_271918293.1">
    <property type="nucleotide sequence ID" value="NZ_JAQNDO010000001.1"/>
</dbReference>
<reference evidence="2 3" key="1">
    <citation type="submission" date="2022-11" db="EMBL/GenBank/DDBJ databases">
        <title>Minimal conservation of predation-associated metabolite biosynthetic gene clusters underscores biosynthetic potential of Myxococcota including descriptions for ten novel species: Archangium lansinium sp. nov., Myxococcus landrumus sp. nov., Nannocystis bai.</title>
        <authorList>
            <person name="Ahearne A."/>
            <person name="Stevens C."/>
            <person name="Dowd S."/>
        </authorList>
    </citation>
    <scope>NUCLEOTIDE SEQUENCE [LARGE SCALE GENOMIC DNA]</scope>
    <source>
        <strain evidence="2 3">RJM3</strain>
    </source>
</reference>
<dbReference type="Pfam" id="PF09863">
    <property type="entry name" value="DUF2090"/>
    <property type="match status" value="1"/>
</dbReference>
<protein>
    <submittedName>
        <fullName evidence="2">DUF2090 domain-containing protein</fullName>
    </submittedName>
</protein>
<dbReference type="InterPro" id="IPR018659">
    <property type="entry name" value="DUF2090"/>
</dbReference>
<sequence length="322" mass="35624">MALGYHGRLYILAFDHRGSFQKKLFGISDTPNAEETRRIADAKHLIVEGFQQAIADGAPRDAAGILVDEQFGAAIAHEVKLAGHLFAMLVEKNGQDEFDFEYGNDFGAHIEEFDPSFAKVLVRWNPGGDRVMNARQGERLARLSEWIHRRDRKFLFELLVPAERAQLEELGGSGDRYDTDLRPALMVQAIAEIQAAGVEPDIWKIEGVNSREECACIAEQTRAGGRDDVVCVVLGRGADDAAVDRWLRAGAGVPGYVGFAIGRSIWWDAVKGKLDGSMTRDAAVAQIARRYLRFIDVYEEQASSKAAPAARVDRVPDTRKIL</sequence>